<dbReference type="GeneID" id="17290615"/>
<protein>
    <recommendedName>
        <fullName evidence="2">Cyclodeaminase/cyclohydrolase domain-containing protein</fullName>
    </recommendedName>
</protein>
<reference evidence="4" key="3">
    <citation type="submission" date="2016-03" db="UniProtKB">
        <authorList>
            <consortium name="EnsemblProtists"/>
        </authorList>
    </citation>
    <scope>IDENTIFICATION</scope>
</reference>
<feature type="domain" description="Cyclodeaminase/cyclohydrolase" evidence="2">
    <location>
        <begin position="9"/>
        <end position="164"/>
    </location>
</feature>
<feature type="transmembrane region" description="Helical" evidence="1">
    <location>
        <begin position="25"/>
        <end position="45"/>
    </location>
</feature>
<evidence type="ECO:0000313" key="5">
    <source>
        <dbReference type="Proteomes" id="UP000011087"/>
    </source>
</evidence>
<dbReference type="AlphaFoldDB" id="L1IDH0"/>
<dbReference type="EMBL" id="JH993126">
    <property type="protein sequence ID" value="EKX33870.1"/>
    <property type="molecule type" value="Genomic_DNA"/>
</dbReference>
<reference evidence="3 5" key="1">
    <citation type="journal article" date="2012" name="Nature">
        <title>Algal genomes reveal evolutionary mosaicism and the fate of nucleomorphs.</title>
        <authorList>
            <consortium name="DOE Joint Genome Institute"/>
            <person name="Curtis B.A."/>
            <person name="Tanifuji G."/>
            <person name="Burki F."/>
            <person name="Gruber A."/>
            <person name="Irimia M."/>
            <person name="Maruyama S."/>
            <person name="Arias M.C."/>
            <person name="Ball S.G."/>
            <person name="Gile G.H."/>
            <person name="Hirakawa Y."/>
            <person name="Hopkins J.F."/>
            <person name="Kuo A."/>
            <person name="Rensing S.A."/>
            <person name="Schmutz J."/>
            <person name="Symeonidi A."/>
            <person name="Elias M."/>
            <person name="Eveleigh R.J."/>
            <person name="Herman E.K."/>
            <person name="Klute M.J."/>
            <person name="Nakayama T."/>
            <person name="Obornik M."/>
            <person name="Reyes-Prieto A."/>
            <person name="Armbrust E.V."/>
            <person name="Aves S.J."/>
            <person name="Beiko R.G."/>
            <person name="Coutinho P."/>
            <person name="Dacks J.B."/>
            <person name="Durnford D.G."/>
            <person name="Fast N.M."/>
            <person name="Green B.R."/>
            <person name="Grisdale C.J."/>
            <person name="Hempel F."/>
            <person name="Henrissat B."/>
            <person name="Hoppner M.P."/>
            <person name="Ishida K."/>
            <person name="Kim E."/>
            <person name="Koreny L."/>
            <person name="Kroth P.G."/>
            <person name="Liu Y."/>
            <person name="Malik S.B."/>
            <person name="Maier U.G."/>
            <person name="McRose D."/>
            <person name="Mock T."/>
            <person name="Neilson J.A."/>
            <person name="Onodera N.T."/>
            <person name="Poole A.M."/>
            <person name="Pritham E.J."/>
            <person name="Richards T.A."/>
            <person name="Rocap G."/>
            <person name="Roy S.W."/>
            <person name="Sarai C."/>
            <person name="Schaack S."/>
            <person name="Shirato S."/>
            <person name="Slamovits C.H."/>
            <person name="Spencer D.F."/>
            <person name="Suzuki S."/>
            <person name="Worden A.Z."/>
            <person name="Zauner S."/>
            <person name="Barry K."/>
            <person name="Bell C."/>
            <person name="Bharti A.K."/>
            <person name="Crow J.A."/>
            <person name="Grimwood J."/>
            <person name="Kramer R."/>
            <person name="Lindquist E."/>
            <person name="Lucas S."/>
            <person name="Salamov A."/>
            <person name="McFadden G.I."/>
            <person name="Lane C.E."/>
            <person name="Keeling P.J."/>
            <person name="Gray M.W."/>
            <person name="Grigoriev I.V."/>
            <person name="Archibald J.M."/>
        </authorList>
    </citation>
    <scope>NUCLEOTIDE SEQUENCE</scope>
    <source>
        <strain evidence="3 5">CCMP2712</strain>
    </source>
</reference>
<dbReference type="InterPro" id="IPR036178">
    <property type="entry name" value="Formintransfe-cycloase-like_sf"/>
</dbReference>
<evidence type="ECO:0000259" key="2">
    <source>
        <dbReference type="Pfam" id="PF04961"/>
    </source>
</evidence>
<dbReference type="RefSeq" id="XP_005820850.1">
    <property type="nucleotide sequence ID" value="XM_005820793.1"/>
</dbReference>
<dbReference type="OrthoDB" id="42455at2759"/>
<name>L1IDH0_GUITC</name>
<sequence length="188" mass="19605">MATGAAGIGAWTKKLAEKTPTPGGGAAAAVCGAIGAAAGAMAAIYTTRKKDEETGVAEKARALSESLKQTSQKCMEIADEDEEAYAALQASWKDSSMTAEQKAKVEATALDVPVRLLKLCHAEALKVHEFIPSCNPNIVSDAKVAIHLMAGAGRAAYQTVLVNNPPDAVKAELQPLLQDLKSFEEALL</sequence>
<proteinExistence type="predicted"/>
<dbReference type="Pfam" id="PF04961">
    <property type="entry name" value="FTCD_C"/>
    <property type="match status" value="1"/>
</dbReference>
<dbReference type="eggNOG" id="ENOG502S376">
    <property type="taxonomic scope" value="Eukaryota"/>
</dbReference>
<accession>L1IDH0</accession>
<reference evidence="5" key="2">
    <citation type="submission" date="2012-11" db="EMBL/GenBank/DDBJ databases">
        <authorList>
            <person name="Kuo A."/>
            <person name="Curtis B.A."/>
            <person name="Tanifuji G."/>
            <person name="Burki F."/>
            <person name="Gruber A."/>
            <person name="Irimia M."/>
            <person name="Maruyama S."/>
            <person name="Arias M.C."/>
            <person name="Ball S.G."/>
            <person name="Gile G.H."/>
            <person name="Hirakawa Y."/>
            <person name="Hopkins J.F."/>
            <person name="Rensing S.A."/>
            <person name="Schmutz J."/>
            <person name="Symeonidi A."/>
            <person name="Elias M."/>
            <person name="Eveleigh R.J."/>
            <person name="Herman E.K."/>
            <person name="Klute M.J."/>
            <person name="Nakayama T."/>
            <person name="Obornik M."/>
            <person name="Reyes-Prieto A."/>
            <person name="Armbrust E.V."/>
            <person name="Aves S.J."/>
            <person name="Beiko R.G."/>
            <person name="Coutinho P."/>
            <person name="Dacks J.B."/>
            <person name="Durnford D.G."/>
            <person name="Fast N.M."/>
            <person name="Green B.R."/>
            <person name="Grisdale C."/>
            <person name="Hempe F."/>
            <person name="Henrissat B."/>
            <person name="Hoppner M.P."/>
            <person name="Ishida K.-I."/>
            <person name="Kim E."/>
            <person name="Koreny L."/>
            <person name="Kroth P.G."/>
            <person name="Liu Y."/>
            <person name="Malik S.-B."/>
            <person name="Maier U.G."/>
            <person name="McRose D."/>
            <person name="Mock T."/>
            <person name="Neilson J.A."/>
            <person name="Onodera N.T."/>
            <person name="Poole A.M."/>
            <person name="Pritham E.J."/>
            <person name="Richards T.A."/>
            <person name="Rocap G."/>
            <person name="Roy S.W."/>
            <person name="Sarai C."/>
            <person name="Schaack S."/>
            <person name="Shirato S."/>
            <person name="Slamovits C.H."/>
            <person name="Spencer D.F."/>
            <person name="Suzuki S."/>
            <person name="Worden A.Z."/>
            <person name="Zauner S."/>
            <person name="Barry K."/>
            <person name="Bell C."/>
            <person name="Bharti A.K."/>
            <person name="Crow J.A."/>
            <person name="Grimwood J."/>
            <person name="Kramer R."/>
            <person name="Lindquist E."/>
            <person name="Lucas S."/>
            <person name="Salamov A."/>
            <person name="McFadden G.I."/>
            <person name="Lane C.E."/>
            <person name="Keeling P.J."/>
            <person name="Gray M.W."/>
            <person name="Grigoriev I.V."/>
            <person name="Archibald J.M."/>
        </authorList>
    </citation>
    <scope>NUCLEOTIDE SEQUENCE</scope>
    <source>
        <strain evidence="5">CCMP2712</strain>
    </source>
</reference>
<keyword evidence="5" id="KW-1185">Reference proteome</keyword>
<dbReference type="OMA" id="LQRTWKE"/>
<dbReference type="KEGG" id="gtt:GUITHDRAFT_155909"/>
<organism evidence="3">
    <name type="scientific">Guillardia theta (strain CCMP2712)</name>
    <name type="common">Cryptophyte</name>
    <dbReference type="NCBI Taxonomy" id="905079"/>
    <lineage>
        <taxon>Eukaryota</taxon>
        <taxon>Cryptophyceae</taxon>
        <taxon>Pyrenomonadales</taxon>
        <taxon>Geminigeraceae</taxon>
        <taxon>Guillardia</taxon>
    </lineage>
</organism>
<dbReference type="PaxDb" id="55529-EKX33870"/>
<evidence type="ECO:0000313" key="3">
    <source>
        <dbReference type="EMBL" id="EKX33870.1"/>
    </source>
</evidence>
<evidence type="ECO:0000256" key="1">
    <source>
        <dbReference type="SAM" id="Phobius"/>
    </source>
</evidence>
<dbReference type="Proteomes" id="UP000011087">
    <property type="component" value="Unassembled WGS sequence"/>
</dbReference>
<dbReference type="GO" id="GO:0003824">
    <property type="term" value="F:catalytic activity"/>
    <property type="evidence" value="ECO:0007669"/>
    <property type="project" value="InterPro"/>
</dbReference>
<keyword evidence="1" id="KW-0472">Membrane</keyword>
<dbReference type="SUPFAM" id="SSF101262">
    <property type="entry name" value="Methenyltetrahydrofolate cyclohydrolase-like"/>
    <property type="match status" value="1"/>
</dbReference>
<dbReference type="HOGENOM" id="CLU_088419_2_0_1"/>
<dbReference type="EnsemblProtists" id="EKX33870">
    <property type="protein sequence ID" value="EKX33870"/>
    <property type="gene ID" value="GUITHDRAFT_155909"/>
</dbReference>
<evidence type="ECO:0000313" key="4">
    <source>
        <dbReference type="EnsemblProtists" id="EKX33870"/>
    </source>
</evidence>
<keyword evidence="1" id="KW-1133">Transmembrane helix</keyword>
<gene>
    <name evidence="3" type="ORF">GUITHDRAFT_155909</name>
</gene>
<keyword evidence="1" id="KW-0812">Transmembrane</keyword>
<dbReference type="Gene3D" id="1.20.120.680">
    <property type="entry name" value="Formiminotetrahydrofolate cyclodeaminase monomer, up-and-down helical bundle"/>
    <property type="match status" value="1"/>
</dbReference>
<dbReference type="InterPro" id="IPR007044">
    <property type="entry name" value="Cyclodeamin/CycHdrlase"/>
</dbReference>
<dbReference type="STRING" id="905079.L1IDH0"/>